<dbReference type="InterPro" id="IPR021720">
    <property type="entry name" value="Malectin_dom"/>
</dbReference>
<dbReference type="Gene3D" id="1.10.510.10">
    <property type="entry name" value="Transferase(Phosphotransferase) domain 1"/>
    <property type="match status" value="1"/>
</dbReference>
<dbReference type="AlphaFoldDB" id="A0AA87ZWB6"/>
<keyword evidence="4" id="KW-0597">Phosphoprotein</keyword>
<evidence type="ECO:0000256" key="19">
    <source>
        <dbReference type="PROSITE-ProRule" id="PRU10141"/>
    </source>
</evidence>
<keyword evidence="3" id="KW-0723">Serine/threonine-protein kinase</keyword>
<dbReference type="PROSITE" id="PS00108">
    <property type="entry name" value="PROTEIN_KINASE_ST"/>
    <property type="match status" value="1"/>
</dbReference>
<dbReference type="CDD" id="cd14066">
    <property type="entry name" value="STKc_IRAK"/>
    <property type="match status" value="1"/>
</dbReference>
<comment type="catalytic activity">
    <reaction evidence="18">
        <text>L-seryl-[protein] + ATP = O-phospho-L-seryl-[protein] + ADP + H(+)</text>
        <dbReference type="Rhea" id="RHEA:17989"/>
        <dbReference type="Rhea" id="RHEA-COMP:9863"/>
        <dbReference type="Rhea" id="RHEA-COMP:11604"/>
        <dbReference type="ChEBI" id="CHEBI:15378"/>
        <dbReference type="ChEBI" id="CHEBI:29999"/>
        <dbReference type="ChEBI" id="CHEBI:30616"/>
        <dbReference type="ChEBI" id="CHEBI:83421"/>
        <dbReference type="ChEBI" id="CHEBI:456216"/>
        <dbReference type="EC" id="2.7.11.1"/>
    </reaction>
</comment>
<evidence type="ECO:0000256" key="4">
    <source>
        <dbReference type="ARBA" id="ARBA00022553"/>
    </source>
</evidence>
<evidence type="ECO:0000256" key="17">
    <source>
        <dbReference type="ARBA" id="ARBA00047899"/>
    </source>
</evidence>
<evidence type="ECO:0000256" key="9">
    <source>
        <dbReference type="ARBA" id="ARBA00022737"/>
    </source>
</evidence>
<feature type="compositionally biased region" description="Low complexity" evidence="20">
    <location>
        <begin position="803"/>
        <end position="817"/>
    </location>
</feature>
<keyword evidence="15" id="KW-0675">Receptor</keyword>
<feature type="binding site" evidence="19">
    <location>
        <position position="515"/>
    </location>
    <ligand>
        <name>ATP</name>
        <dbReference type="ChEBI" id="CHEBI:30616"/>
    </ligand>
</feature>
<name>A0AA87ZWB6_FICCA</name>
<dbReference type="GO" id="GO:0005524">
    <property type="term" value="F:ATP binding"/>
    <property type="evidence" value="ECO:0007669"/>
    <property type="project" value="UniProtKB-UniRule"/>
</dbReference>
<dbReference type="Gene3D" id="2.60.120.430">
    <property type="entry name" value="Galactose-binding lectin"/>
    <property type="match status" value="1"/>
</dbReference>
<dbReference type="Proteomes" id="UP001187192">
    <property type="component" value="Unassembled WGS sequence"/>
</dbReference>
<dbReference type="Pfam" id="PF07714">
    <property type="entry name" value="PK_Tyr_Ser-Thr"/>
    <property type="match status" value="1"/>
</dbReference>
<keyword evidence="6" id="KW-0808">Transferase</keyword>
<evidence type="ECO:0000259" key="22">
    <source>
        <dbReference type="PROSITE" id="PS50011"/>
    </source>
</evidence>
<feature type="transmembrane region" description="Helical" evidence="21">
    <location>
        <begin position="426"/>
        <end position="447"/>
    </location>
</feature>
<dbReference type="InterPro" id="IPR008271">
    <property type="entry name" value="Ser/Thr_kinase_AS"/>
</dbReference>
<evidence type="ECO:0000256" key="7">
    <source>
        <dbReference type="ARBA" id="ARBA00022692"/>
    </source>
</evidence>
<gene>
    <name evidence="23" type="ORF">TIFTF001_012659</name>
</gene>
<feature type="region of interest" description="Disordered" evidence="20">
    <location>
        <begin position="800"/>
        <end position="819"/>
    </location>
</feature>
<evidence type="ECO:0000256" key="12">
    <source>
        <dbReference type="ARBA" id="ARBA00022840"/>
    </source>
</evidence>
<keyword evidence="10 19" id="KW-0547">Nucleotide-binding</keyword>
<keyword evidence="14 21" id="KW-0472">Membrane</keyword>
<dbReference type="FunFam" id="2.60.120.430:FF:000004">
    <property type="entry name" value="Putative leucine-rich repeat receptor-like serine/threonine-protein kinase"/>
    <property type="match status" value="1"/>
</dbReference>
<dbReference type="SUPFAM" id="SSF56112">
    <property type="entry name" value="Protein kinase-like (PK-like)"/>
    <property type="match status" value="1"/>
</dbReference>
<evidence type="ECO:0000256" key="3">
    <source>
        <dbReference type="ARBA" id="ARBA00022527"/>
    </source>
</evidence>
<dbReference type="GO" id="GO:0016020">
    <property type="term" value="C:membrane"/>
    <property type="evidence" value="ECO:0007669"/>
    <property type="project" value="UniProtKB-SubCell"/>
</dbReference>
<keyword evidence="7 21" id="KW-0812">Transmembrane</keyword>
<dbReference type="PANTHER" id="PTHR48006">
    <property type="entry name" value="LEUCINE-RICH REPEAT-CONTAINING PROTEIN DDB_G0281931-RELATED"/>
    <property type="match status" value="1"/>
</dbReference>
<comment type="catalytic activity">
    <reaction evidence="17">
        <text>L-threonyl-[protein] + ATP = O-phospho-L-threonyl-[protein] + ADP + H(+)</text>
        <dbReference type="Rhea" id="RHEA:46608"/>
        <dbReference type="Rhea" id="RHEA-COMP:11060"/>
        <dbReference type="Rhea" id="RHEA-COMP:11605"/>
        <dbReference type="ChEBI" id="CHEBI:15378"/>
        <dbReference type="ChEBI" id="CHEBI:30013"/>
        <dbReference type="ChEBI" id="CHEBI:30616"/>
        <dbReference type="ChEBI" id="CHEBI:61977"/>
        <dbReference type="ChEBI" id="CHEBI:456216"/>
        <dbReference type="EC" id="2.7.11.1"/>
    </reaction>
</comment>
<sequence length="855" mass="95212">MCRFFSSNKFVGRLPKSFANLINLIDFRLSDNYFEGPIPDFIANFTQLTRLQLYATGLEGPIPTGIFQKLENLNDLRITDMAGPASNFPILNSSQTEIFLVLRNVNLSGTIPIGIWEMIPRMVMLDVSFNNLEGGLYDRTNTARFIFLTGNKFNGSVPNSFLVNSMVDDIDLSYNNFTWLDTSCSRSSLDTVNTYRSSSLQSPKQLLPCSTTLDCQANRRSSLHINCGGQSVTIKNANGSLSYDGDLTDSYGAAKSYTEKYWGFSSTGDFMDDSDDIRSHIFENKNLFGDSESLYTTARRSPMSLTYFACLENGTYTVKLHFAELIFGQLSGIGKRIFDIYIQGKRMSKDFNIEEEANRTSSKAVVMQYFNVSVIDNTLDIRLYWAGRGTTVVPKRGDYGILISAISVCPSSKSHCEEHIKKSTSFVAGIIASVLCLIFLVIGVLAWRRYRRNKNRNERSVSDLTGLELLTGSFSLRQLRAATNDFNSENKIGEGGFGSVYKGQLSDGTVIAVKKLSSKSGQGNREFVTEIGMISGLQHPNLVKLYGCCIEGNELLLVYEYMENNCLGRALFGTGTSSPKLDWETRFNICVGIANGLHFLHEGSPLKIVHRDIKATNVLLDRNLNAKISDFGLAKLHEGDNTHITTRVAGTIGYMAPEYALWGYLTEKADVYSFGVVALEIVSGKSNTNYIPQNDCVCLLDYAFVLQQKGELLKIIDENLDEINKEQAERVIKVALICINASPLMRPTMFDVIGMLDGRTEIHEVISDPGIYGDVITKDLRFKSLRAYYQQIQNKDTMVTRGSKFSTSDKPSTSTSSYDLYPSTPQISLATSGHDLYKINLNSRNNSDLFSDVTS</sequence>
<evidence type="ECO:0000256" key="1">
    <source>
        <dbReference type="ARBA" id="ARBA00004479"/>
    </source>
</evidence>
<dbReference type="SMART" id="SM00220">
    <property type="entry name" value="S_TKc"/>
    <property type="match status" value="1"/>
</dbReference>
<keyword evidence="12 19" id="KW-0067">ATP-binding</keyword>
<evidence type="ECO:0000256" key="8">
    <source>
        <dbReference type="ARBA" id="ARBA00022729"/>
    </source>
</evidence>
<dbReference type="PROSITE" id="PS00107">
    <property type="entry name" value="PROTEIN_KINASE_ATP"/>
    <property type="match status" value="1"/>
</dbReference>
<keyword evidence="13 21" id="KW-1133">Transmembrane helix</keyword>
<dbReference type="Gene3D" id="3.80.10.10">
    <property type="entry name" value="Ribonuclease Inhibitor"/>
    <property type="match status" value="1"/>
</dbReference>
<proteinExistence type="predicted"/>
<evidence type="ECO:0000256" key="20">
    <source>
        <dbReference type="SAM" id="MobiDB-lite"/>
    </source>
</evidence>
<evidence type="ECO:0000256" key="15">
    <source>
        <dbReference type="ARBA" id="ARBA00023170"/>
    </source>
</evidence>
<keyword evidence="9" id="KW-0677">Repeat</keyword>
<evidence type="ECO:0000313" key="24">
    <source>
        <dbReference type="Proteomes" id="UP001187192"/>
    </source>
</evidence>
<keyword evidence="11" id="KW-0418">Kinase</keyword>
<dbReference type="InterPro" id="IPR051824">
    <property type="entry name" value="LRR_Rcpt-Like_S/T_Kinase"/>
</dbReference>
<evidence type="ECO:0000256" key="21">
    <source>
        <dbReference type="SAM" id="Phobius"/>
    </source>
</evidence>
<evidence type="ECO:0000313" key="23">
    <source>
        <dbReference type="EMBL" id="GMN43458.1"/>
    </source>
</evidence>
<dbReference type="InterPro" id="IPR011009">
    <property type="entry name" value="Kinase-like_dom_sf"/>
</dbReference>
<dbReference type="FunFam" id="1.10.510.10:FF:000044">
    <property type="entry name" value="Putative LRR receptor-like serine/threonine-protein kinase"/>
    <property type="match status" value="1"/>
</dbReference>
<keyword evidence="24" id="KW-1185">Reference proteome</keyword>
<accession>A0AA87ZWB6</accession>
<dbReference type="GO" id="GO:0004674">
    <property type="term" value="F:protein serine/threonine kinase activity"/>
    <property type="evidence" value="ECO:0007669"/>
    <property type="project" value="UniProtKB-KW"/>
</dbReference>
<evidence type="ECO:0000256" key="13">
    <source>
        <dbReference type="ARBA" id="ARBA00022989"/>
    </source>
</evidence>
<dbReference type="Gene3D" id="3.30.200.20">
    <property type="entry name" value="Phosphorylase Kinase, domain 1"/>
    <property type="match status" value="1"/>
</dbReference>
<dbReference type="Pfam" id="PF11721">
    <property type="entry name" value="Malectin"/>
    <property type="match status" value="1"/>
</dbReference>
<dbReference type="InterPro" id="IPR017441">
    <property type="entry name" value="Protein_kinase_ATP_BS"/>
</dbReference>
<protein>
    <recommendedName>
        <fullName evidence="2">non-specific serine/threonine protein kinase</fullName>
        <ecNumber evidence="2">2.7.11.1</ecNumber>
    </recommendedName>
</protein>
<keyword evidence="5" id="KW-0433">Leucine-rich repeat</keyword>
<evidence type="ECO:0000256" key="16">
    <source>
        <dbReference type="ARBA" id="ARBA00023180"/>
    </source>
</evidence>
<dbReference type="InterPro" id="IPR000719">
    <property type="entry name" value="Prot_kinase_dom"/>
</dbReference>
<evidence type="ECO:0000256" key="10">
    <source>
        <dbReference type="ARBA" id="ARBA00022741"/>
    </source>
</evidence>
<reference evidence="23" key="1">
    <citation type="submission" date="2023-07" db="EMBL/GenBank/DDBJ databases">
        <title>draft genome sequence of fig (Ficus carica).</title>
        <authorList>
            <person name="Takahashi T."/>
            <person name="Nishimura K."/>
        </authorList>
    </citation>
    <scope>NUCLEOTIDE SEQUENCE</scope>
</reference>
<keyword evidence="16" id="KW-0325">Glycoprotein</keyword>
<dbReference type="InterPro" id="IPR032675">
    <property type="entry name" value="LRR_dom_sf"/>
</dbReference>
<feature type="domain" description="Protein kinase" evidence="22">
    <location>
        <begin position="486"/>
        <end position="766"/>
    </location>
</feature>
<dbReference type="PANTHER" id="PTHR48006:SF72">
    <property type="entry name" value="LRR RECEPTOR-LIKE SERINE_THREONINE-PROTEIN KINASE RFK1-RELATED"/>
    <property type="match status" value="1"/>
</dbReference>
<evidence type="ECO:0000256" key="14">
    <source>
        <dbReference type="ARBA" id="ARBA00023136"/>
    </source>
</evidence>
<dbReference type="SUPFAM" id="SSF52058">
    <property type="entry name" value="L domain-like"/>
    <property type="match status" value="1"/>
</dbReference>
<dbReference type="EMBL" id="BTGU01000016">
    <property type="protein sequence ID" value="GMN43458.1"/>
    <property type="molecule type" value="Genomic_DNA"/>
</dbReference>
<evidence type="ECO:0000256" key="18">
    <source>
        <dbReference type="ARBA" id="ARBA00048679"/>
    </source>
</evidence>
<dbReference type="EC" id="2.7.11.1" evidence="2"/>
<evidence type="ECO:0000256" key="6">
    <source>
        <dbReference type="ARBA" id="ARBA00022679"/>
    </source>
</evidence>
<dbReference type="FunFam" id="3.30.200.20:FF:000217">
    <property type="entry name" value="probable LRR receptor-like serine/threonine-protein kinase At1g53430"/>
    <property type="match status" value="1"/>
</dbReference>
<evidence type="ECO:0000256" key="11">
    <source>
        <dbReference type="ARBA" id="ARBA00022777"/>
    </source>
</evidence>
<dbReference type="PROSITE" id="PS50011">
    <property type="entry name" value="PROTEIN_KINASE_DOM"/>
    <property type="match status" value="1"/>
</dbReference>
<evidence type="ECO:0000256" key="2">
    <source>
        <dbReference type="ARBA" id="ARBA00012513"/>
    </source>
</evidence>
<dbReference type="InterPro" id="IPR001245">
    <property type="entry name" value="Ser-Thr/Tyr_kinase_cat_dom"/>
</dbReference>
<comment type="subcellular location">
    <subcellularLocation>
        <location evidence="1">Membrane</location>
        <topology evidence="1">Single-pass type I membrane protein</topology>
    </subcellularLocation>
</comment>
<comment type="caution">
    <text evidence="23">The sequence shown here is derived from an EMBL/GenBank/DDBJ whole genome shotgun (WGS) entry which is preliminary data.</text>
</comment>
<keyword evidence="8" id="KW-0732">Signal</keyword>
<organism evidence="23 24">
    <name type="scientific">Ficus carica</name>
    <name type="common">Common fig</name>
    <dbReference type="NCBI Taxonomy" id="3494"/>
    <lineage>
        <taxon>Eukaryota</taxon>
        <taxon>Viridiplantae</taxon>
        <taxon>Streptophyta</taxon>
        <taxon>Embryophyta</taxon>
        <taxon>Tracheophyta</taxon>
        <taxon>Spermatophyta</taxon>
        <taxon>Magnoliopsida</taxon>
        <taxon>eudicotyledons</taxon>
        <taxon>Gunneridae</taxon>
        <taxon>Pentapetalae</taxon>
        <taxon>rosids</taxon>
        <taxon>fabids</taxon>
        <taxon>Rosales</taxon>
        <taxon>Moraceae</taxon>
        <taxon>Ficeae</taxon>
        <taxon>Ficus</taxon>
    </lineage>
</organism>
<evidence type="ECO:0000256" key="5">
    <source>
        <dbReference type="ARBA" id="ARBA00022614"/>
    </source>
</evidence>